<evidence type="ECO:0000313" key="2">
    <source>
        <dbReference type="Proteomes" id="UP000233556"/>
    </source>
</evidence>
<reference evidence="2" key="1">
    <citation type="submission" date="2017-11" db="EMBL/GenBank/DDBJ databases">
        <authorList>
            <person name="Lima N.C."/>
            <person name="Parody-Merino A.M."/>
            <person name="Battley P.F."/>
            <person name="Fidler A.E."/>
            <person name="Prosdocimi F."/>
        </authorList>
    </citation>
    <scope>NUCLEOTIDE SEQUENCE [LARGE SCALE GENOMIC DNA]</scope>
</reference>
<dbReference type="AlphaFoldDB" id="A0A2I0TR09"/>
<evidence type="ECO:0000313" key="1">
    <source>
        <dbReference type="EMBL" id="PKU36241.1"/>
    </source>
</evidence>
<gene>
    <name evidence="1" type="ORF">llap_13456</name>
</gene>
<proteinExistence type="predicted"/>
<dbReference type="OrthoDB" id="9360488at2759"/>
<dbReference type="GO" id="GO:0007508">
    <property type="term" value="P:larval heart development"/>
    <property type="evidence" value="ECO:0007669"/>
    <property type="project" value="TreeGrafter"/>
</dbReference>
<organism evidence="1 2">
    <name type="scientific">Limosa lapponica baueri</name>
    <dbReference type="NCBI Taxonomy" id="1758121"/>
    <lineage>
        <taxon>Eukaryota</taxon>
        <taxon>Metazoa</taxon>
        <taxon>Chordata</taxon>
        <taxon>Craniata</taxon>
        <taxon>Vertebrata</taxon>
        <taxon>Euteleostomi</taxon>
        <taxon>Archelosauria</taxon>
        <taxon>Archosauria</taxon>
        <taxon>Dinosauria</taxon>
        <taxon>Saurischia</taxon>
        <taxon>Theropoda</taxon>
        <taxon>Coelurosauria</taxon>
        <taxon>Aves</taxon>
        <taxon>Neognathae</taxon>
        <taxon>Neoaves</taxon>
        <taxon>Charadriiformes</taxon>
        <taxon>Scolopacidae</taxon>
        <taxon>Limosa</taxon>
    </lineage>
</organism>
<name>A0A2I0TR09_LIMLA</name>
<dbReference type="PANTHER" id="PTHR33395:SF22">
    <property type="entry name" value="REVERSE TRANSCRIPTASE DOMAIN-CONTAINING PROTEIN"/>
    <property type="match status" value="1"/>
</dbReference>
<accession>A0A2I0TR09</accession>
<reference evidence="2" key="2">
    <citation type="submission" date="2017-12" db="EMBL/GenBank/DDBJ databases">
        <title>Genome sequence of the Bar-tailed Godwit (Limosa lapponica baueri).</title>
        <authorList>
            <person name="Lima N.C.B."/>
            <person name="Parody-Merino A.M."/>
            <person name="Battley P.F."/>
            <person name="Fidler A.E."/>
            <person name="Prosdocimi F."/>
        </authorList>
    </citation>
    <scope>NUCLEOTIDE SEQUENCE [LARGE SCALE GENOMIC DNA]</scope>
</reference>
<evidence type="ECO:0008006" key="3">
    <source>
        <dbReference type="Google" id="ProtNLM"/>
    </source>
</evidence>
<dbReference type="GO" id="GO:0061343">
    <property type="term" value="P:cell adhesion involved in heart morphogenesis"/>
    <property type="evidence" value="ECO:0007669"/>
    <property type="project" value="TreeGrafter"/>
</dbReference>
<sequence>MIGPETPRALGWRTMTGVMDKLPFGFELVWDLLLQLNAHKSMGPNGIHPRVLKELADVILRSLSLFYQWSSESCELSVDWRQANVIPIFRKGKKEDPRNYRPVSLTLVPGKIMDNIILGVIEKHLKDNAVIS</sequence>
<dbReference type="EMBL" id="KZ507778">
    <property type="protein sequence ID" value="PKU36241.1"/>
    <property type="molecule type" value="Genomic_DNA"/>
</dbReference>
<keyword evidence="2" id="KW-1185">Reference proteome</keyword>
<dbReference type="Proteomes" id="UP000233556">
    <property type="component" value="Unassembled WGS sequence"/>
</dbReference>
<dbReference type="PANTHER" id="PTHR33395">
    <property type="entry name" value="TRANSCRIPTASE, PUTATIVE-RELATED-RELATED"/>
    <property type="match status" value="1"/>
</dbReference>
<dbReference type="GO" id="GO:0031012">
    <property type="term" value="C:extracellular matrix"/>
    <property type="evidence" value="ECO:0007669"/>
    <property type="project" value="TreeGrafter"/>
</dbReference>
<protein>
    <recommendedName>
        <fullName evidence="3">RNA-directed DNA polymerase from mobile element jockey</fullName>
    </recommendedName>
</protein>